<dbReference type="PANTHER" id="PTHR31781:SF1">
    <property type="entry name" value="PROTEIN UNC-80 HOMOLOG"/>
    <property type="match status" value="1"/>
</dbReference>
<name>A0A7M7NJP1_STRPU</name>
<feature type="region of interest" description="Disordered" evidence="1">
    <location>
        <begin position="282"/>
        <end position="319"/>
    </location>
</feature>
<feature type="compositionally biased region" description="Polar residues" evidence="1">
    <location>
        <begin position="355"/>
        <end position="364"/>
    </location>
</feature>
<dbReference type="InterPro" id="IPR045852">
    <property type="entry name" value="UNC80_central"/>
</dbReference>
<feature type="region of interest" description="Disordered" evidence="1">
    <location>
        <begin position="1486"/>
        <end position="1533"/>
    </location>
</feature>
<dbReference type="InterPro" id="IPR046460">
    <property type="entry name" value="UNC80_C"/>
</dbReference>
<dbReference type="SUPFAM" id="SSF48371">
    <property type="entry name" value="ARM repeat"/>
    <property type="match status" value="1"/>
</dbReference>
<dbReference type="GO" id="GO:0030424">
    <property type="term" value="C:axon"/>
    <property type="evidence" value="ECO:0000318"/>
    <property type="project" value="GO_Central"/>
</dbReference>
<dbReference type="InParanoid" id="A0A7M7NJP1"/>
<feature type="region of interest" description="Disordered" evidence="1">
    <location>
        <begin position="1"/>
        <end position="58"/>
    </location>
</feature>
<feature type="compositionally biased region" description="Polar residues" evidence="1">
    <location>
        <begin position="440"/>
        <end position="455"/>
    </location>
</feature>
<dbReference type="InterPro" id="IPR016024">
    <property type="entry name" value="ARM-type_fold"/>
</dbReference>
<dbReference type="EnsemblMetazoa" id="XM_030981785">
    <property type="protein sequence ID" value="XP_030837645"/>
    <property type="gene ID" value="LOC578533"/>
</dbReference>
<feature type="region of interest" description="Disordered" evidence="1">
    <location>
        <begin position="2129"/>
        <end position="2204"/>
    </location>
</feature>
<evidence type="ECO:0000313" key="5">
    <source>
        <dbReference type="Proteomes" id="UP000007110"/>
    </source>
</evidence>
<evidence type="ECO:0000313" key="4">
    <source>
        <dbReference type="EnsemblMetazoa" id="XP_030837645"/>
    </source>
</evidence>
<dbReference type="KEGG" id="spu:578533"/>
<feature type="region of interest" description="Disordered" evidence="1">
    <location>
        <begin position="2043"/>
        <end position="2099"/>
    </location>
</feature>
<protein>
    <recommendedName>
        <fullName evidence="6">Protein unc-80 homolog</fullName>
    </recommendedName>
</protein>
<accession>A0A7M7NJP1</accession>
<dbReference type="OMA" id="THERFCH"/>
<evidence type="ECO:0000256" key="1">
    <source>
        <dbReference type="SAM" id="MobiDB-lite"/>
    </source>
</evidence>
<feature type="compositionally biased region" description="Basic residues" evidence="1">
    <location>
        <begin position="377"/>
        <end position="388"/>
    </location>
</feature>
<feature type="compositionally biased region" description="Basic and acidic residues" evidence="1">
    <location>
        <begin position="2186"/>
        <end position="2204"/>
    </location>
</feature>
<feature type="compositionally biased region" description="Basic residues" evidence="1">
    <location>
        <begin position="2130"/>
        <end position="2150"/>
    </location>
</feature>
<evidence type="ECO:0000259" key="2">
    <source>
        <dbReference type="Pfam" id="PF19424"/>
    </source>
</evidence>
<feature type="compositionally biased region" description="Basic and acidic residues" evidence="1">
    <location>
        <begin position="342"/>
        <end position="354"/>
    </location>
</feature>
<organism evidence="4 5">
    <name type="scientific">Strongylocentrotus purpuratus</name>
    <name type="common">Purple sea urchin</name>
    <dbReference type="NCBI Taxonomy" id="7668"/>
    <lineage>
        <taxon>Eukaryota</taxon>
        <taxon>Metazoa</taxon>
        <taxon>Echinodermata</taxon>
        <taxon>Eleutherozoa</taxon>
        <taxon>Echinozoa</taxon>
        <taxon>Echinoidea</taxon>
        <taxon>Euechinoidea</taxon>
        <taxon>Echinacea</taxon>
        <taxon>Camarodonta</taxon>
        <taxon>Echinidea</taxon>
        <taxon>Strongylocentrotidae</taxon>
        <taxon>Strongylocentrotus</taxon>
    </lineage>
</organism>
<feature type="region of interest" description="Disordered" evidence="1">
    <location>
        <begin position="252"/>
        <end position="271"/>
    </location>
</feature>
<feature type="compositionally biased region" description="Polar residues" evidence="1">
    <location>
        <begin position="1521"/>
        <end position="1530"/>
    </location>
</feature>
<feature type="region of interest" description="Disordered" evidence="1">
    <location>
        <begin position="548"/>
        <end position="568"/>
    </location>
</feature>
<keyword evidence="5" id="KW-1185">Reference proteome</keyword>
<proteinExistence type="predicted"/>
<feature type="compositionally biased region" description="Low complexity" evidence="1">
    <location>
        <begin position="1497"/>
        <end position="1513"/>
    </location>
</feature>
<dbReference type="GO" id="GO:0034703">
    <property type="term" value="C:cation channel complex"/>
    <property type="evidence" value="ECO:0000318"/>
    <property type="project" value="GO_Central"/>
</dbReference>
<feature type="domain" description="Protein UNC80 central region" evidence="2">
    <location>
        <begin position="56"/>
        <end position="835"/>
    </location>
</feature>
<feature type="domain" description="Protein UNC80 C-terminal" evidence="3">
    <location>
        <begin position="890"/>
        <end position="1998"/>
    </location>
</feature>
<feature type="region of interest" description="Disordered" evidence="1">
    <location>
        <begin position="342"/>
        <end position="465"/>
    </location>
</feature>
<sequence>MGGGGKKKMEDHPFFIKFRKKSKRDPTSDDRDECETPKSIEEEEDASDSVEMTGEREKRPVNKVAVAAGMKRLTFLMDCCNPGNVPDAEFLAAALDLHAPVVARAALFLECCHFVHRCNYGDWPDWMRFNVRGARGRGLSNVFGSRGTSSCYRKHASLQRTAAKMFYLWAEAIGTRLEEIEKQESQNVLHVVGKVRDEGLKKRLRREDDEEDFLDEATVNPQGTACPHALKMVACQLLLEITSFLRETLQSLPKPRKMDRGGLSGMNRGARDSEFLEIPTVTMAPASPQPPTRNASGSSTTSSPPHPRHSICVNPSVDSPLSWGSERKISFALGGIEKIGEREKERGAGDDDSQHSSNTELNNVEQEERRVGMQARKPSRGGLLRRHGVTTSPMGRDATARPTGRHRSSSRPDTLHGLARSGSIKGRKVSSISIDEDSTGETSSVFSDQVSPQEQDLSEVVSTPDGGGLEEVDFTKNMPWIPVVVEIASKSNFLCQHKRSCHPNCLERQKRNCYRLMKAVRAVYGEEMFPKVRDEELEEKVRRFEAKTKRKESTQGHSTLRSFRELRRESTSSTLDRQVSMFRHNATSRTNSAVANSAMTLPFDLERPHVVDTPIMKYLKVQAMDLYHAPLSLLAKAAPILGEELYDNILPLSWELLLDTSQQLAGSAAALVLICAVKIPDAVNQLIAGEMHHVDAGQRVEAVQRFGVLWRFRHQVWPRMEDKASILFKVPPPSIDFTVPSPTIGVSNVPVLDPPWMPVAHSELEEKVSTEQESRSFAAVAVSRTIQHREHVRKTLLREQEKKRKARETFHLINVPVIQQAAYEPSHHVTSDDEDDTPGSVCVSVGPRRISIAPPAQQAAANLNRGRNLSIRRASLWSGGTLSASTAEDETMVTERAHHTPPTFGVFFPSSICSSMVHLTALLDDAEVNLEGVSVGEVAHKIMWTCLVEEPALILRYILEKITAKDKQEELILLMKKLFSHTDEIPAQAAHTLFNYLIGFIIYHCRAPHEGANEAIANTLTVIWHILPYVSGVSFKDLKQTLKKEQCDPTILITANVPCAKKLIVHGPNESDIPTQLPISEDMQFEEILQDCLEFFNIPPAQHGSHFLVDKKTNQMLDVKSYVRDFYAYRRSQCPELILKKMDKQLGLEKLQRQAFTLKLSELGRVYFSMTTLQSTPKNNMNIHVSFLHDELIRLPSFPRKALDAEFLLYSIQQMGKELFGLDVLHKFMWVKMTQTVFNHMSSDFPWSGDIQLFLNVINGALLLHCEDISILRLCLSTYINISRHFKHIFATKGFQYIMPTILRIYTHHQSNPLVCRSIEYVCRQFYILHMKPFVLQLFGSAAPILKVGSEEAPNPLKASAKALFKLLLSLEKDSKDTLDLLELVSGDKPLKTLDFCYNNDPLATFNIPEAIRLCVVVVAFAPESVRSAQMLGVLDAIVPLYLQHLKDQTKRRDNSSAAKLETTAITNLAVTIKALITGAETLARSTSGPSRKIDTSNVAASFKSSSNSQQSSVRKHNSRKSGINNSNNIDLGDEDMREDFRFRYNDDRVQRRYEDDSEESETMNEFCKPRDMLLSVVSEFYCHGLARLKELRPVAESRTHSQTEIMDQKCHMRIAEVALTLLKVAPHDPVTMGCKGLQRYITKMIPLTDWSNQDLRPALITLLKRLDKLFQKIHKKPTLMRHMDWESAANFLKGIYITLTKQSIISHLPHLKSLLNICLALLLCDGSAPGGADGLQLLNVASSGGVRFTPPPVFCSSVVRLVAMQMHCMKDMYTLEQVFGGTPMFNSPERTETILLYFVLPLCLRVGCGRIDSPKIRPSDISFALTMILNALLPPQKQARPAGGGSGLPKHNYSSMTDLPSHTSASFRDSTGCVPDSLYEAGYLGLKIMLVCFQSQLAREWHRIATVVKELGSHMMGGVALWSFLDFLTSVKTPLYVLLKPFIAFKMLRMICETDSEVMLQRYIGLKLRGHHCQSPKSMSDNMIELCNELRHLRDNMFVPRDQVRFTDELVALAGERVESVEGMQVMSPFQQRSSIISRLTRKATITSRRSSSRQSSRRSSRRSASGSPQDQADLNANSSTEPSRIARSNSQYNRRSLRHTEECITEADAEAEAEDVVDNEECKLGRGFTRRQNTKRISRSTSQRRHPTRGRDNAPGLIGGAVIPGVTESSPASDNPKVTGPEGGELKEKTQTADKKEDHVEAKEKMDTIVHIGDAMIGKFDHDEEETNEESRLLQDTSSPPLLKAAQHKFVAMGPQTDTEEEDVSNVQETMRLLDLAKQRNPVIIKDRRGTSSTEDTHV</sequence>
<feature type="compositionally biased region" description="Polar residues" evidence="1">
    <location>
        <begin position="2070"/>
        <end position="2096"/>
    </location>
</feature>
<dbReference type="PANTHER" id="PTHR31781">
    <property type="entry name" value="UNC80"/>
    <property type="match status" value="1"/>
</dbReference>
<evidence type="ECO:0000259" key="3">
    <source>
        <dbReference type="Pfam" id="PF20262"/>
    </source>
</evidence>
<reference evidence="5" key="1">
    <citation type="submission" date="2015-02" db="EMBL/GenBank/DDBJ databases">
        <title>Genome sequencing for Strongylocentrotus purpuratus.</title>
        <authorList>
            <person name="Murali S."/>
            <person name="Liu Y."/>
            <person name="Vee V."/>
            <person name="English A."/>
            <person name="Wang M."/>
            <person name="Skinner E."/>
            <person name="Han Y."/>
            <person name="Muzny D.M."/>
            <person name="Worley K.C."/>
            <person name="Gibbs R.A."/>
        </authorList>
    </citation>
    <scope>NUCLEOTIDE SEQUENCE</scope>
</reference>
<feature type="compositionally biased region" description="Basic and acidic residues" evidence="1">
    <location>
        <begin position="24"/>
        <end position="40"/>
    </location>
</feature>
<dbReference type="OrthoDB" id="5584001at2759"/>
<dbReference type="RefSeq" id="XP_030837645.1">
    <property type="nucleotide sequence ID" value="XM_030981785.1"/>
</dbReference>
<dbReference type="Pfam" id="PF19424">
    <property type="entry name" value="UNC80"/>
    <property type="match status" value="1"/>
</dbReference>
<dbReference type="Pfam" id="PF20262">
    <property type="entry name" value="UNC80_C"/>
    <property type="match status" value="1"/>
</dbReference>
<evidence type="ECO:0008006" key="6">
    <source>
        <dbReference type="Google" id="ProtNLM"/>
    </source>
</evidence>
<dbReference type="GO" id="GO:0055080">
    <property type="term" value="P:monoatomic cation homeostasis"/>
    <property type="evidence" value="ECO:0000318"/>
    <property type="project" value="GO_Central"/>
</dbReference>
<dbReference type="GO" id="GO:0005261">
    <property type="term" value="F:monoatomic cation channel activity"/>
    <property type="evidence" value="ECO:0000318"/>
    <property type="project" value="GO_Central"/>
</dbReference>
<dbReference type="GeneID" id="578533"/>
<reference evidence="4" key="2">
    <citation type="submission" date="2021-01" db="UniProtKB">
        <authorList>
            <consortium name="EnsemblMetazoa"/>
        </authorList>
    </citation>
    <scope>IDENTIFICATION</scope>
</reference>
<dbReference type="Proteomes" id="UP000007110">
    <property type="component" value="Unassembled WGS sequence"/>
</dbReference>